<dbReference type="AlphaFoldDB" id="A0A8X6TN68"/>
<organism evidence="1 2">
    <name type="scientific">Nephila pilipes</name>
    <name type="common">Giant wood spider</name>
    <name type="synonym">Nephila maculata</name>
    <dbReference type="NCBI Taxonomy" id="299642"/>
    <lineage>
        <taxon>Eukaryota</taxon>
        <taxon>Metazoa</taxon>
        <taxon>Ecdysozoa</taxon>
        <taxon>Arthropoda</taxon>
        <taxon>Chelicerata</taxon>
        <taxon>Arachnida</taxon>
        <taxon>Araneae</taxon>
        <taxon>Araneomorphae</taxon>
        <taxon>Entelegynae</taxon>
        <taxon>Araneoidea</taxon>
        <taxon>Nephilidae</taxon>
        <taxon>Nephila</taxon>
    </lineage>
</organism>
<accession>A0A8X6TN68</accession>
<dbReference type="Proteomes" id="UP000887013">
    <property type="component" value="Unassembled WGS sequence"/>
</dbReference>
<reference evidence="1" key="1">
    <citation type="submission" date="2020-08" db="EMBL/GenBank/DDBJ databases">
        <title>Multicomponent nature underlies the extraordinary mechanical properties of spider dragline silk.</title>
        <authorList>
            <person name="Kono N."/>
            <person name="Nakamura H."/>
            <person name="Mori M."/>
            <person name="Yoshida Y."/>
            <person name="Ohtoshi R."/>
            <person name="Malay A.D."/>
            <person name="Moran D.A.P."/>
            <person name="Tomita M."/>
            <person name="Numata K."/>
            <person name="Arakawa K."/>
        </authorList>
    </citation>
    <scope>NUCLEOTIDE SEQUENCE</scope>
</reference>
<sequence length="303" mass="34447">MDSTVCIFNTGKGGCGGRKNNHLQNLICEKHLKDYFGLELYHSYVETPTEVLYAGWILKPTAGVFFKPNDVILPVRLMYDKVYRSNQVVRTEADSLYKINPRTDEFMRVTLSEGKFAKSDRLIYEIIRNLSETSPNINVNPSEHCENDPKPIAYIRSKMAVSETFIQKLTTMNYINNITLPLGKETPMTELGDLSLSYKFIMSRMEYSSHVAEDLQNQTKELPRLMYNAVYVPDVGVVAVADISDPDVIVLHGSSRGVVSPNDYGYYDEMVISHPKEVLYPKFSPHRMTAQNSVRRAFTSSCI</sequence>
<keyword evidence="2" id="KW-1185">Reference proteome</keyword>
<protein>
    <submittedName>
        <fullName evidence="1">Uncharacterized protein</fullName>
    </submittedName>
</protein>
<dbReference type="OrthoDB" id="6430875at2759"/>
<name>A0A8X6TN68_NEPPI</name>
<comment type="caution">
    <text evidence="1">The sequence shown here is derived from an EMBL/GenBank/DDBJ whole genome shotgun (WGS) entry which is preliminary data.</text>
</comment>
<dbReference type="EMBL" id="BMAW01106771">
    <property type="protein sequence ID" value="GFT26036.1"/>
    <property type="molecule type" value="Genomic_DNA"/>
</dbReference>
<gene>
    <name evidence="1" type="primary">AVEN_261783_1</name>
    <name evidence="1" type="ORF">NPIL_17061</name>
</gene>
<proteinExistence type="predicted"/>
<evidence type="ECO:0000313" key="2">
    <source>
        <dbReference type="Proteomes" id="UP000887013"/>
    </source>
</evidence>
<evidence type="ECO:0000313" key="1">
    <source>
        <dbReference type="EMBL" id="GFT26036.1"/>
    </source>
</evidence>